<name>A0A196SA01_BLAHN</name>
<sequence length="836" mass="93464">MTLPFILLLLACCIGQGIMPNEEGIYVTNSTGGVITSFSITQHEDIQILQCHAEGVSVEIRYGGYLNIHTEKLLPRTTFTISAATRTANYTLEFDISVDPCEYGNFTLLTLNGFAKGYFQLYQGSELIYNNTLTSKYFCLPRQTYQYAYYDSYDVVFSASDDGASHFHTAFFGRYNAHEGSFSNEYSNPPSISFPSVVSSLRGVEKKFFIATDGVVDSLSINPTLPVDFETSTFSILATNHTTTTYTITAVHGADTITSVFTLYVGSCPEGTSYVIATPSTNNIAFALPSVETPISYQYEQSFCLPEGAIPVEFFGHRLSSTTSLRFTEHGHTIFEFLPSSDKIDYYHFVLERQMPVRFDSQLAFLVGTPGPEWAMLRFKEKGWNRAQEGKWGCFDSAGKAYFRATFSVAQPMEFNYVLMNVRGEGTADIFVNGAQVGTGVPGAGMPAQIIALSSTLVKGNNVVAVSLSKGGSQVILFALEVVLTNTPDIQLTEGEASAVQQDPKTQFPPSAAFDNNEISCWKTEYLPARLTFTFDTPQVVNYLVMKPLQAHYRYLMQVYGENKEGRTLLGTFNYDLLSSSNGFAMLELHMDHTQPFQTYHFAFNSTNPKADMAVCDLRMFGSSIFTCPKKHGYKDIHQGTTLYRGCPLFRTGRESFTCVRDGASMQWVENRTQCYTTMPSKNLEFVDWTFTIKGMSREAWKTKQQDIVNVLIETTYLHVSEIEFLYEDFSFDEEKTAMKGFARCTIDTLLGELIKRSFERLRPVFGEKVAAKIGTLYEASIDSVELHHYVNWALVISLSVVGVIVAVALLAYVTLRLKKRGGMKKLKKNQESLLP</sequence>
<evidence type="ECO:0000313" key="3">
    <source>
        <dbReference type="EMBL" id="OAO13885.1"/>
    </source>
</evidence>
<dbReference type="AlphaFoldDB" id="A0A196SA01"/>
<keyword evidence="1" id="KW-0472">Membrane</keyword>
<keyword evidence="4" id="KW-1185">Reference proteome</keyword>
<gene>
    <name evidence="3" type="ORF">AV274_4377</name>
</gene>
<keyword evidence="1" id="KW-1133">Transmembrane helix</keyword>
<accession>A0A196SA01</accession>
<evidence type="ECO:0000313" key="4">
    <source>
        <dbReference type="Proteomes" id="UP000078348"/>
    </source>
</evidence>
<feature type="signal peptide" evidence="2">
    <location>
        <begin position="1"/>
        <end position="15"/>
    </location>
</feature>
<evidence type="ECO:0000256" key="2">
    <source>
        <dbReference type="SAM" id="SignalP"/>
    </source>
</evidence>
<comment type="caution">
    <text evidence="3">The sequence shown here is derived from an EMBL/GenBank/DDBJ whole genome shotgun (WGS) entry which is preliminary data.</text>
</comment>
<dbReference type="InterPro" id="IPR008979">
    <property type="entry name" value="Galactose-bd-like_sf"/>
</dbReference>
<reference evidence="3 4" key="1">
    <citation type="submission" date="2016-05" db="EMBL/GenBank/DDBJ databases">
        <title>Nuclear genome of Blastocystis sp. subtype 1 NandII.</title>
        <authorList>
            <person name="Gentekaki E."/>
            <person name="Curtis B."/>
            <person name="Stairs C."/>
            <person name="Eme L."/>
            <person name="Herman E."/>
            <person name="Klimes V."/>
            <person name="Arias M.C."/>
            <person name="Elias M."/>
            <person name="Hilliou F."/>
            <person name="Klute M."/>
            <person name="Malik S.-B."/>
            <person name="Pightling A."/>
            <person name="Rachubinski R."/>
            <person name="Salas D."/>
            <person name="Schlacht A."/>
            <person name="Suga H."/>
            <person name="Archibald J."/>
            <person name="Ball S.G."/>
            <person name="Clark G."/>
            <person name="Dacks J."/>
            <person name="Van Der Giezen M."/>
            <person name="Tsaousis A."/>
            <person name="Roger A."/>
        </authorList>
    </citation>
    <scope>NUCLEOTIDE SEQUENCE [LARGE SCALE GENOMIC DNA]</scope>
    <source>
        <strain evidence="4">ATCC 50177 / NandII</strain>
    </source>
</reference>
<keyword evidence="1" id="KW-0812">Transmembrane</keyword>
<dbReference type="SUPFAM" id="SSF49785">
    <property type="entry name" value="Galactose-binding domain-like"/>
    <property type="match status" value="1"/>
</dbReference>
<dbReference type="Proteomes" id="UP000078348">
    <property type="component" value="Unassembled WGS sequence"/>
</dbReference>
<protein>
    <submittedName>
        <fullName evidence="3">Uncharacterized protein</fullName>
    </submittedName>
</protein>
<evidence type="ECO:0000256" key="1">
    <source>
        <dbReference type="SAM" id="Phobius"/>
    </source>
</evidence>
<dbReference type="Gene3D" id="2.60.120.260">
    <property type="entry name" value="Galactose-binding domain-like"/>
    <property type="match status" value="1"/>
</dbReference>
<organism evidence="3 4">
    <name type="scientific">Blastocystis sp. subtype 1 (strain ATCC 50177 / NandII)</name>
    <dbReference type="NCBI Taxonomy" id="478820"/>
    <lineage>
        <taxon>Eukaryota</taxon>
        <taxon>Sar</taxon>
        <taxon>Stramenopiles</taxon>
        <taxon>Bigyra</taxon>
        <taxon>Opalozoa</taxon>
        <taxon>Opalinata</taxon>
        <taxon>Blastocystidae</taxon>
        <taxon>Blastocystis</taxon>
    </lineage>
</organism>
<keyword evidence="2" id="KW-0732">Signal</keyword>
<proteinExistence type="predicted"/>
<feature type="chain" id="PRO_5012181621" evidence="2">
    <location>
        <begin position="16"/>
        <end position="836"/>
    </location>
</feature>
<dbReference type="EMBL" id="LXWW01000312">
    <property type="protein sequence ID" value="OAO13885.1"/>
    <property type="molecule type" value="Genomic_DNA"/>
</dbReference>
<feature type="transmembrane region" description="Helical" evidence="1">
    <location>
        <begin position="790"/>
        <end position="816"/>
    </location>
</feature>